<dbReference type="EnsemblMetazoa" id="RPRC001832-RA">
    <property type="protein sequence ID" value="RPRC001832-PA"/>
    <property type="gene ID" value="RPRC001832"/>
</dbReference>
<dbReference type="PANTHER" id="PTHR21192">
    <property type="entry name" value="NUCLEAR PROTEIN E3-3"/>
    <property type="match status" value="1"/>
</dbReference>
<dbReference type="GO" id="GO:0032981">
    <property type="term" value="P:mitochondrial respiratory chain complex I assembly"/>
    <property type="evidence" value="ECO:0007669"/>
    <property type="project" value="TreeGrafter"/>
</dbReference>
<evidence type="ECO:0000313" key="1">
    <source>
        <dbReference type="EnsemblMetazoa" id="RPRC001832-PA"/>
    </source>
</evidence>
<dbReference type="GO" id="GO:0005743">
    <property type="term" value="C:mitochondrial inner membrane"/>
    <property type="evidence" value="ECO:0007669"/>
    <property type="project" value="TreeGrafter"/>
</dbReference>
<accession>T1HCR8</accession>
<evidence type="ECO:0000313" key="2">
    <source>
        <dbReference type="Proteomes" id="UP000015103"/>
    </source>
</evidence>
<name>T1HCR8_RHOPR</name>
<organism evidence="1 2">
    <name type="scientific">Rhodnius prolixus</name>
    <name type="common">Triatomid bug</name>
    <dbReference type="NCBI Taxonomy" id="13249"/>
    <lineage>
        <taxon>Eukaryota</taxon>
        <taxon>Metazoa</taxon>
        <taxon>Ecdysozoa</taxon>
        <taxon>Arthropoda</taxon>
        <taxon>Hexapoda</taxon>
        <taxon>Insecta</taxon>
        <taxon>Pterygota</taxon>
        <taxon>Neoptera</taxon>
        <taxon>Paraneoptera</taxon>
        <taxon>Hemiptera</taxon>
        <taxon>Heteroptera</taxon>
        <taxon>Panheteroptera</taxon>
        <taxon>Cimicomorpha</taxon>
        <taxon>Reduviidae</taxon>
        <taxon>Triatominae</taxon>
        <taxon>Rhodnius</taxon>
    </lineage>
</organism>
<dbReference type="SUPFAM" id="SSF64076">
    <property type="entry name" value="MTH938-like"/>
    <property type="match status" value="1"/>
</dbReference>
<dbReference type="Proteomes" id="UP000015103">
    <property type="component" value="Unassembled WGS sequence"/>
</dbReference>
<reference evidence="1" key="1">
    <citation type="submission" date="2015-05" db="UniProtKB">
        <authorList>
            <consortium name="EnsemblMetazoa"/>
        </authorList>
    </citation>
    <scope>IDENTIFICATION</scope>
</reference>
<proteinExistence type="predicted"/>
<dbReference type="FunCoup" id="T1HCR8">
    <property type="interactions" value="720"/>
</dbReference>
<keyword evidence="2" id="KW-1185">Reference proteome</keyword>
<dbReference type="InParanoid" id="T1HCR8"/>
<dbReference type="STRING" id="13249.T1HCR8"/>
<dbReference type="EMBL" id="ACPB03001903">
    <property type="status" value="NOT_ANNOTATED_CDS"/>
    <property type="molecule type" value="Genomic_DNA"/>
</dbReference>
<protein>
    <submittedName>
        <fullName evidence="1">Uncharacterized protein</fullName>
    </submittedName>
</protein>
<dbReference type="OMA" id="MITKSIC"/>
<dbReference type="Gene3D" id="3.40.1230.10">
    <property type="entry name" value="MTH938-like"/>
    <property type="match status" value="1"/>
</dbReference>
<dbReference type="HOGENOM" id="CLU_074390_3_2_1"/>
<dbReference type="eggNOG" id="KOG3363">
    <property type="taxonomic scope" value="Eukaryota"/>
</dbReference>
<dbReference type="PANTHER" id="PTHR21192:SF2">
    <property type="entry name" value="NADH DEHYDROGENASE [UBIQUINONE] 1 ALPHA SUBCOMPLEX ASSEMBLY FACTOR 3"/>
    <property type="match status" value="1"/>
</dbReference>
<sequence length="136" mass="15562">MAGFRLNNGMFVIGPMIIFPKTVLSWNVEGDHDINEKSLVLIPLLEPRLDILVIGYGKTTVDRPKFDELVMNLRRQRKYLNVEVLPTEKAATTYNFVAAEGRFVAAALIPPLEISYYEEDMALSKLKRKELYTLED</sequence>
<dbReference type="VEuPathDB" id="VectorBase:RPRC001832"/>
<dbReference type="Pfam" id="PF04430">
    <property type="entry name" value="DUF498"/>
    <property type="match status" value="1"/>
</dbReference>
<dbReference type="InterPro" id="IPR007523">
    <property type="entry name" value="NDUFAF3/AAMDC"/>
</dbReference>
<dbReference type="AlphaFoldDB" id="T1HCR8"/>
<dbReference type="InterPro" id="IPR036748">
    <property type="entry name" value="MTH938-like_sf"/>
</dbReference>